<proteinExistence type="predicted"/>
<feature type="non-terminal residue" evidence="1">
    <location>
        <position position="1"/>
    </location>
</feature>
<reference evidence="1 2" key="1">
    <citation type="submission" date="2024-05" db="EMBL/GenBank/DDBJ databases">
        <title>Genome sequencing and assembly of Indian major carp, Cirrhinus mrigala (Hamilton, 1822).</title>
        <authorList>
            <person name="Mohindra V."/>
            <person name="Chowdhury L.M."/>
            <person name="Lal K."/>
            <person name="Jena J.K."/>
        </authorList>
    </citation>
    <scope>NUCLEOTIDE SEQUENCE [LARGE SCALE GENOMIC DNA]</scope>
    <source>
        <strain evidence="1">CM1030</strain>
        <tissue evidence="1">Blood</tissue>
    </source>
</reference>
<protein>
    <submittedName>
        <fullName evidence="1">Uncharacterized protein</fullName>
    </submittedName>
</protein>
<sequence>SSLSTFVPGIRAGKLSRGFENPAGITCPRCPPATLQAISSQEDDHNLTYARRSGQLVVCYGGQQKGKAVSKRRISHWLVDTIRTAYQARGYLAHF</sequence>
<keyword evidence="2" id="KW-1185">Reference proteome</keyword>
<comment type="caution">
    <text evidence="1">The sequence shown here is derived from an EMBL/GenBank/DDBJ whole genome shotgun (WGS) entry which is preliminary data.</text>
</comment>
<dbReference type="Proteomes" id="UP001529510">
    <property type="component" value="Unassembled WGS sequence"/>
</dbReference>
<name>A0ABD0S0B3_CIRMR</name>
<feature type="non-terminal residue" evidence="1">
    <location>
        <position position="95"/>
    </location>
</feature>
<dbReference type="EMBL" id="JAMKFB020000001">
    <property type="protein sequence ID" value="KAL0204232.1"/>
    <property type="molecule type" value="Genomic_DNA"/>
</dbReference>
<organism evidence="1 2">
    <name type="scientific">Cirrhinus mrigala</name>
    <name type="common">Mrigala</name>
    <dbReference type="NCBI Taxonomy" id="683832"/>
    <lineage>
        <taxon>Eukaryota</taxon>
        <taxon>Metazoa</taxon>
        <taxon>Chordata</taxon>
        <taxon>Craniata</taxon>
        <taxon>Vertebrata</taxon>
        <taxon>Euteleostomi</taxon>
        <taxon>Actinopterygii</taxon>
        <taxon>Neopterygii</taxon>
        <taxon>Teleostei</taxon>
        <taxon>Ostariophysi</taxon>
        <taxon>Cypriniformes</taxon>
        <taxon>Cyprinidae</taxon>
        <taxon>Labeoninae</taxon>
        <taxon>Labeonini</taxon>
        <taxon>Cirrhinus</taxon>
    </lineage>
</organism>
<evidence type="ECO:0000313" key="1">
    <source>
        <dbReference type="EMBL" id="KAL0204232.1"/>
    </source>
</evidence>
<dbReference type="AlphaFoldDB" id="A0ABD0S0B3"/>
<gene>
    <name evidence="1" type="ORF">M9458_002250</name>
</gene>
<evidence type="ECO:0000313" key="2">
    <source>
        <dbReference type="Proteomes" id="UP001529510"/>
    </source>
</evidence>
<accession>A0ABD0S0B3</accession>